<evidence type="ECO:0000259" key="12">
    <source>
        <dbReference type="Pfam" id="PF02775"/>
    </source>
</evidence>
<evidence type="ECO:0000313" key="14">
    <source>
        <dbReference type="EMBL" id="ETN36490.1"/>
    </source>
</evidence>
<dbReference type="PANTHER" id="PTHR43452">
    <property type="entry name" value="PYRUVATE DECARBOXYLASE"/>
    <property type="match status" value="1"/>
</dbReference>
<keyword evidence="6 9" id="KW-0460">Magnesium</keyword>
<dbReference type="CDD" id="cd07038">
    <property type="entry name" value="TPP_PYR_PDC_IPDC_like"/>
    <property type="match status" value="1"/>
</dbReference>
<dbReference type="InterPro" id="IPR011766">
    <property type="entry name" value="TPP_enzyme_TPP-bd"/>
</dbReference>
<dbReference type="HOGENOM" id="CLU_013748_0_2_1"/>
<keyword evidence="4 9" id="KW-0479">Metal-binding</keyword>
<feature type="binding site" evidence="9">
    <location>
        <position position="510"/>
    </location>
    <ligand>
        <name>Mg(2+)</name>
        <dbReference type="ChEBI" id="CHEBI:18420"/>
    </ligand>
</feature>
<dbReference type="InterPro" id="IPR012001">
    <property type="entry name" value="Thiamin_PyroP_enz_TPP-bd_dom"/>
</dbReference>
<proteinExistence type="inferred from homology"/>
<dbReference type="eggNOG" id="KOG1184">
    <property type="taxonomic scope" value="Eukaryota"/>
</dbReference>
<organism evidence="14 15">
    <name type="scientific">Cyphellophora europaea (strain CBS 101466)</name>
    <name type="common">Phialophora europaea</name>
    <dbReference type="NCBI Taxonomy" id="1220924"/>
    <lineage>
        <taxon>Eukaryota</taxon>
        <taxon>Fungi</taxon>
        <taxon>Dikarya</taxon>
        <taxon>Ascomycota</taxon>
        <taxon>Pezizomycotina</taxon>
        <taxon>Eurotiomycetes</taxon>
        <taxon>Chaetothyriomycetidae</taxon>
        <taxon>Chaetothyriales</taxon>
        <taxon>Cyphellophoraceae</taxon>
        <taxon>Cyphellophora</taxon>
    </lineage>
</organism>
<reference evidence="14 15" key="1">
    <citation type="submission" date="2013-03" db="EMBL/GenBank/DDBJ databases">
        <title>The Genome Sequence of Phialophora europaea CBS 101466.</title>
        <authorList>
            <consortium name="The Broad Institute Genomics Platform"/>
            <person name="Cuomo C."/>
            <person name="de Hoog S."/>
            <person name="Gorbushina A."/>
            <person name="Walker B."/>
            <person name="Young S.K."/>
            <person name="Zeng Q."/>
            <person name="Gargeya S."/>
            <person name="Fitzgerald M."/>
            <person name="Haas B."/>
            <person name="Abouelleil A."/>
            <person name="Allen A.W."/>
            <person name="Alvarado L."/>
            <person name="Arachchi H.M."/>
            <person name="Berlin A.M."/>
            <person name="Chapman S.B."/>
            <person name="Gainer-Dewar J."/>
            <person name="Goldberg J."/>
            <person name="Griggs A."/>
            <person name="Gujja S."/>
            <person name="Hansen M."/>
            <person name="Howarth C."/>
            <person name="Imamovic A."/>
            <person name="Ireland A."/>
            <person name="Larimer J."/>
            <person name="McCowan C."/>
            <person name="Murphy C."/>
            <person name="Pearson M."/>
            <person name="Poon T.W."/>
            <person name="Priest M."/>
            <person name="Roberts A."/>
            <person name="Saif S."/>
            <person name="Shea T."/>
            <person name="Sisk P."/>
            <person name="Sykes S."/>
            <person name="Wortman J."/>
            <person name="Nusbaum C."/>
            <person name="Birren B."/>
        </authorList>
    </citation>
    <scope>NUCLEOTIDE SEQUENCE [LARGE SCALE GENOMIC DNA]</scope>
    <source>
        <strain evidence="14 15">CBS 101466</strain>
    </source>
</reference>
<dbReference type="GO" id="GO:0005829">
    <property type="term" value="C:cytosol"/>
    <property type="evidence" value="ECO:0007669"/>
    <property type="project" value="TreeGrafter"/>
</dbReference>
<dbReference type="PANTHER" id="PTHR43452:SF30">
    <property type="entry name" value="PYRUVATE DECARBOXYLASE ISOZYME 1-RELATED"/>
    <property type="match status" value="1"/>
</dbReference>
<dbReference type="Pfam" id="PF02776">
    <property type="entry name" value="TPP_enzyme_N"/>
    <property type="match status" value="1"/>
</dbReference>
<accession>W2RJH6</accession>
<dbReference type="FunFam" id="3.40.50.970:FF:000024">
    <property type="entry name" value="Pyruvate decarboxylase isozyme"/>
    <property type="match status" value="1"/>
</dbReference>
<evidence type="ECO:0000256" key="10">
    <source>
        <dbReference type="RuleBase" id="RU362132"/>
    </source>
</evidence>
<dbReference type="VEuPathDB" id="FungiDB:HMPREF1541_08768"/>
<dbReference type="CDD" id="cd02005">
    <property type="entry name" value="TPP_PDC_IPDC"/>
    <property type="match status" value="1"/>
</dbReference>
<dbReference type="GO" id="GO:0000287">
    <property type="term" value="F:magnesium ion binding"/>
    <property type="evidence" value="ECO:0007669"/>
    <property type="project" value="InterPro"/>
</dbReference>
<dbReference type="InParanoid" id="W2RJH6"/>
<evidence type="ECO:0000259" key="13">
    <source>
        <dbReference type="Pfam" id="PF02776"/>
    </source>
</evidence>
<gene>
    <name evidence="14" type="ORF">HMPREF1541_08768</name>
</gene>
<dbReference type="RefSeq" id="XP_008721308.1">
    <property type="nucleotide sequence ID" value="XM_008723086.1"/>
</dbReference>
<dbReference type="InterPro" id="IPR029035">
    <property type="entry name" value="DHS-like_NAD/FAD-binding_dom"/>
</dbReference>
<evidence type="ECO:0000256" key="1">
    <source>
        <dbReference type="ARBA" id="ARBA00001964"/>
    </source>
</evidence>
<feature type="domain" description="Thiamine pyrophosphate enzyme central" evidence="11">
    <location>
        <begin position="233"/>
        <end position="333"/>
    </location>
</feature>
<dbReference type="Gene3D" id="3.40.50.1220">
    <property type="entry name" value="TPP-binding domain"/>
    <property type="match status" value="1"/>
</dbReference>
<dbReference type="PIRSF" id="PIRSF036565">
    <property type="entry name" value="Pyruvt_ip_decrb"/>
    <property type="match status" value="1"/>
</dbReference>
<sequence length="626" mass="68131">MRPTSVWRRAVVGNGARPQAGTKLPLATYILHRLRQHGCEAIHGVPGDFTLPFLSYVERANMKWIGSCNELNAAYAADGYARVTGLGAVCTTFGVGELSAINGIAGSYAERVPVVHIVGSPSTNTRKLYPRGGKGTFQGLVHHALGRGQDLDLYSNLYKSVTADVLRLSEPGCHTRRIDDTLRTCLTTKTPVYMELPSDMASMDVDASDLSEPYELNRDSTTSDRDSSIKDSILRDLKGAKRPLIMIDGLAARFGTTQSLNELVERTDIPTVVTTHGLGIVDSHHPSYYGIYTGKLGNQQIHDYVQQSDCVLLFGELFSDTATVGWTAVPPEASTASFSGSVATYKGRTEHCDINKMLEILLEQYSPQRAPLDATGLSYAELLPRKEALVIRPPDTKPDDPVTQDYLWPRLSSFFRSKDNILLANGTPLIGGAMFSLPRQVRVIASGLWFSIGQMLPAAQGVALAQRSLPEDQRGRTILLEGDGSFQTTAQELSTIIKLKLDMTILMANNRGYAYERLIQGPDADYNGVADWDYTLAPAMLGGNAPGAQEGYPIVSERVETVGQLEELLGSERIQETRGLKFVEVMMGEKDVPKYFLPALEGAGKKLGGCAMDRGAETMTELGSGQ</sequence>
<dbReference type="SUPFAM" id="SSF52467">
    <property type="entry name" value="DHS-like NAD/FAD-binding domain"/>
    <property type="match status" value="1"/>
</dbReference>
<dbReference type="STRING" id="1220924.W2RJH6"/>
<evidence type="ECO:0000256" key="3">
    <source>
        <dbReference type="ARBA" id="ARBA00014422"/>
    </source>
</evidence>
<dbReference type="InterPro" id="IPR047213">
    <property type="entry name" value="TPP_PYR_PDC_IPDC-like"/>
</dbReference>
<keyword evidence="7 10" id="KW-0786">Thiamine pyrophosphate</keyword>
<keyword evidence="15" id="KW-1185">Reference proteome</keyword>
<dbReference type="OrthoDB" id="3970464at2759"/>
<feature type="domain" description="Thiamine pyrophosphate enzyme TPP-binding" evidence="12">
    <location>
        <begin position="435"/>
        <end position="570"/>
    </location>
</feature>
<feature type="binding site" evidence="9">
    <location>
        <position position="512"/>
    </location>
    <ligand>
        <name>Mg(2+)</name>
        <dbReference type="ChEBI" id="CHEBI:18420"/>
    </ligand>
</feature>
<dbReference type="Pfam" id="PF00205">
    <property type="entry name" value="TPP_enzyme_M"/>
    <property type="match status" value="1"/>
</dbReference>
<evidence type="ECO:0000256" key="7">
    <source>
        <dbReference type="ARBA" id="ARBA00023052"/>
    </source>
</evidence>
<comment type="similarity">
    <text evidence="2 10">Belongs to the TPP enzyme family.</text>
</comment>
<protein>
    <recommendedName>
        <fullName evidence="3">Pyruvate decarboxylase</fullName>
    </recommendedName>
</protein>
<evidence type="ECO:0000256" key="6">
    <source>
        <dbReference type="ARBA" id="ARBA00022842"/>
    </source>
</evidence>
<keyword evidence="8" id="KW-0456">Lyase</keyword>
<dbReference type="InterPro" id="IPR047214">
    <property type="entry name" value="TPP_PDC_IPDC"/>
</dbReference>
<dbReference type="GeneID" id="19976107"/>
<evidence type="ECO:0000313" key="15">
    <source>
        <dbReference type="Proteomes" id="UP000030752"/>
    </source>
</evidence>
<dbReference type="AlphaFoldDB" id="W2RJH6"/>
<dbReference type="GO" id="GO:0004737">
    <property type="term" value="F:pyruvate decarboxylase activity"/>
    <property type="evidence" value="ECO:0007669"/>
    <property type="project" value="TreeGrafter"/>
</dbReference>
<dbReference type="InterPro" id="IPR012000">
    <property type="entry name" value="Thiamin_PyroP_enz_cen_dom"/>
</dbReference>
<dbReference type="InterPro" id="IPR029061">
    <property type="entry name" value="THDP-binding"/>
</dbReference>
<dbReference type="GO" id="GO:0030976">
    <property type="term" value="F:thiamine pyrophosphate binding"/>
    <property type="evidence" value="ECO:0007669"/>
    <property type="project" value="InterPro"/>
</dbReference>
<evidence type="ECO:0000256" key="9">
    <source>
        <dbReference type="PIRSR" id="PIRSR036565-2"/>
    </source>
</evidence>
<dbReference type="Gene3D" id="3.40.50.970">
    <property type="match status" value="2"/>
</dbReference>
<dbReference type="GO" id="GO:0000949">
    <property type="term" value="P:aromatic amino acid family catabolic process to alcohol via Ehrlich pathway"/>
    <property type="evidence" value="ECO:0007669"/>
    <property type="project" value="TreeGrafter"/>
</dbReference>
<comment type="cofactor">
    <cofactor evidence="9">
        <name>Mg(2+)</name>
        <dbReference type="ChEBI" id="CHEBI:18420"/>
    </cofactor>
    <text evidence="9">Binds 1 Mg(2+) per subunit.</text>
</comment>
<dbReference type="SUPFAM" id="SSF52518">
    <property type="entry name" value="Thiamin diphosphate-binding fold (THDP-binding)"/>
    <property type="match status" value="2"/>
</dbReference>
<feature type="domain" description="Thiamine pyrophosphate enzyme N-terminal TPP-binding" evidence="13">
    <location>
        <begin position="27"/>
        <end position="139"/>
    </location>
</feature>
<evidence type="ECO:0000256" key="5">
    <source>
        <dbReference type="ARBA" id="ARBA00022793"/>
    </source>
</evidence>
<keyword evidence="5" id="KW-0210">Decarboxylase</keyword>
<dbReference type="Proteomes" id="UP000030752">
    <property type="component" value="Unassembled WGS sequence"/>
</dbReference>
<dbReference type="GO" id="GO:0005634">
    <property type="term" value="C:nucleus"/>
    <property type="evidence" value="ECO:0007669"/>
    <property type="project" value="TreeGrafter"/>
</dbReference>
<evidence type="ECO:0000256" key="8">
    <source>
        <dbReference type="ARBA" id="ARBA00023239"/>
    </source>
</evidence>
<name>W2RJH6_CYPE1</name>
<feature type="binding site" evidence="9">
    <location>
        <position position="483"/>
    </location>
    <ligand>
        <name>Mg(2+)</name>
        <dbReference type="ChEBI" id="CHEBI:18420"/>
    </ligand>
</feature>
<evidence type="ECO:0000259" key="11">
    <source>
        <dbReference type="Pfam" id="PF00205"/>
    </source>
</evidence>
<dbReference type="EMBL" id="KB822725">
    <property type="protein sequence ID" value="ETN36490.1"/>
    <property type="molecule type" value="Genomic_DNA"/>
</dbReference>
<dbReference type="InterPro" id="IPR012110">
    <property type="entry name" value="PDC/IPDC-like"/>
</dbReference>
<dbReference type="Pfam" id="PF02775">
    <property type="entry name" value="TPP_enzyme_C"/>
    <property type="match status" value="1"/>
</dbReference>
<comment type="cofactor">
    <cofactor evidence="1">
        <name>thiamine diphosphate</name>
        <dbReference type="ChEBI" id="CHEBI:58937"/>
    </cofactor>
</comment>
<evidence type="ECO:0000256" key="4">
    <source>
        <dbReference type="ARBA" id="ARBA00022723"/>
    </source>
</evidence>
<evidence type="ECO:0000256" key="2">
    <source>
        <dbReference type="ARBA" id="ARBA00007812"/>
    </source>
</evidence>